<organism evidence="2 3">
    <name type="scientific">Mytilus coruscus</name>
    <name type="common">Sea mussel</name>
    <dbReference type="NCBI Taxonomy" id="42192"/>
    <lineage>
        <taxon>Eukaryota</taxon>
        <taxon>Metazoa</taxon>
        <taxon>Spiralia</taxon>
        <taxon>Lophotrochozoa</taxon>
        <taxon>Mollusca</taxon>
        <taxon>Bivalvia</taxon>
        <taxon>Autobranchia</taxon>
        <taxon>Pteriomorphia</taxon>
        <taxon>Mytilida</taxon>
        <taxon>Mytiloidea</taxon>
        <taxon>Mytilidae</taxon>
        <taxon>Mytilinae</taxon>
        <taxon>Mytilus</taxon>
    </lineage>
</organism>
<dbReference type="OrthoDB" id="10064731at2759"/>
<dbReference type="InterPro" id="IPR043128">
    <property type="entry name" value="Rev_trsase/Diguanyl_cyclase"/>
</dbReference>
<dbReference type="Gene3D" id="3.30.70.270">
    <property type="match status" value="1"/>
</dbReference>
<evidence type="ECO:0000259" key="1">
    <source>
        <dbReference type="PROSITE" id="PS50878"/>
    </source>
</evidence>
<dbReference type="PROSITE" id="PS50878">
    <property type="entry name" value="RT_POL"/>
    <property type="match status" value="1"/>
</dbReference>
<feature type="domain" description="Reverse transcriptase" evidence="1">
    <location>
        <begin position="517"/>
        <end position="636"/>
    </location>
</feature>
<dbReference type="PANTHER" id="PTHR24559">
    <property type="entry name" value="TRANSPOSON TY3-I GAG-POL POLYPROTEIN"/>
    <property type="match status" value="1"/>
</dbReference>
<protein>
    <recommendedName>
        <fullName evidence="1">Reverse transcriptase domain-containing protein</fullName>
    </recommendedName>
</protein>
<evidence type="ECO:0000313" key="3">
    <source>
        <dbReference type="Proteomes" id="UP000507470"/>
    </source>
</evidence>
<reference evidence="2 3" key="1">
    <citation type="submission" date="2020-06" db="EMBL/GenBank/DDBJ databases">
        <authorList>
            <person name="Li R."/>
            <person name="Bekaert M."/>
        </authorList>
    </citation>
    <scope>NUCLEOTIDE SEQUENCE [LARGE SCALE GENOMIC DNA]</scope>
    <source>
        <strain evidence="3">wild</strain>
    </source>
</reference>
<dbReference type="AlphaFoldDB" id="A0A6J8A9J4"/>
<dbReference type="EMBL" id="CACVKT020000966">
    <property type="protein sequence ID" value="CAC5364330.1"/>
    <property type="molecule type" value="Genomic_DNA"/>
</dbReference>
<proteinExistence type="predicted"/>
<dbReference type="InterPro" id="IPR043502">
    <property type="entry name" value="DNA/RNA_pol_sf"/>
</dbReference>
<dbReference type="Pfam" id="PF22938">
    <property type="entry name" value="Integrase_p58_C"/>
    <property type="match status" value="1"/>
</dbReference>
<keyword evidence="3" id="KW-1185">Reference proteome</keyword>
<sequence>MSSPKFDTFEKKSLTCAYCKKNGHLMADCFRLQKKNDRDNKPKTSACTTPRVTNTLECPASQAFKSSFCDYMEDYKPFMSDGFASIVDNTTPQPIKIIRDTGASQSLLLEGVLPLSEETSVGASVLLQGEELGCIDVPLHRIYLKSDLITGPVLVDVRPNLPVEGVSLLLGNDLARNKVVAEPIVTSEPDVDVKSSEDDAELYPPCGVTTAMARKQQNEDLQDQFDYMDLSDTLLADIEGPGSSEKAMIRPPSINRNVIMPLPDVNSHSLDPEVLQLYKRAQPQEEADKVAECYYHQDGILMRKWRPPDATPEEEWRVVYQVVVPKVYRQEIIGLAHDTPLAGHLVPGHPLQAKYCDPYTIESKIIDFNYNVKTPDRRKQNRVCHINMLKPYFELTNEGESKPVATLAMVQLENNHDKPDIIEPPFSSKTMGNTVRLKNSVILPNLDSKLAHVSFDRREKLKALVFSFKNLFPDVPNKTTAVCHDVDIGDASPIKQHPYRFSPLKLEFMRPGINYMLDNDIIEPSNSEWSSPCLLVPKPDKTFRFVTDSRKVNSVSKSDSYPIPRIDDCIDNIGKAKFVSKFDLLKGYWQVPLTQRAREISAFVTPDGLFQYTVMPFGMKGAPATFQSMINNVIKI</sequence>
<gene>
    <name evidence="2" type="ORF">MCOR_5420</name>
</gene>
<evidence type="ECO:0000313" key="2">
    <source>
        <dbReference type="EMBL" id="CAC5364330.1"/>
    </source>
</evidence>
<dbReference type="Pfam" id="PF00078">
    <property type="entry name" value="RVT_1"/>
    <property type="match status" value="1"/>
</dbReference>
<dbReference type="Proteomes" id="UP000507470">
    <property type="component" value="Unassembled WGS sequence"/>
</dbReference>
<dbReference type="InterPro" id="IPR000477">
    <property type="entry name" value="RT_dom"/>
</dbReference>
<name>A0A6J8A9J4_MYTCO</name>
<dbReference type="InterPro" id="IPR054465">
    <property type="entry name" value="Integrase_p58-like_C"/>
</dbReference>
<dbReference type="CDD" id="cd01647">
    <property type="entry name" value="RT_LTR"/>
    <property type="match status" value="1"/>
</dbReference>
<dbReference type="InterPro" id="IPR053134">
    <property type="entry name" value="RNA-dir_DNA_polymerase"/>
</dbReference>
<dbReference type="SUPFAM" id="SSF56672">
    <property type="entry name" value="DNA/RNA polymerases"/>
    <property type="match status" value="1"/>
</dbReference>
<accession>A0A6J8A9J4</accession>
<dbReference type="Gene3D" id="3.10.10.10">
    <property type="entry name" value="HIV Type 1 Reverse Transcriptase, subunit A, domain 1"/>
    <property type="match status" value="1"/>
</dbReference>
<dbReference type="PANTHER" id="PTHR24559:SF454">
    <property type="entry name" value="RIBONUCLEASE H"/>
    <property type="match status" value="1"/>
</dbReference>